<evidence type="ECO:0000256" key="8">
    <source>
        <dbReference type="SAM" id="MobiDB-lite"/>
    </source>
</evidence>
<dbReference type="InterPro" id="IPR017900">
    <property type="entry name" value="4Fe4S_Fe_S_CS"/>
</dbReference>
<feature type="domain" description="4Fe-4S ferredoxin-type" evidence="9">
    <location>
        <begin position="598"/>
        <end position="629"/>
    </location>
</feature>
<evidence type="ECO:0000256" key="6">
    <source>
        <dbReference type="ARBA" id="ARBA00023004"/>
    </source>
</evidence>
<dbReference type="Proteomes" id="UP001595955">
    <property type="component" value="Unassembled WGS sequence"/>
</dbReference>
<dbReference type="InterPro" id="IPR016169">
    <property type="entry name" value="FAD-bd_PCMH_sub2"/>
</dbReference>
<dbReference type="PROSITE" id="PS51387">
    <property type="entry name" value="FAD_PCMH"/>
    <property type="match status" value="1"/>
</dbReference>
<dbReference type="Gene3D" id="1.10.45.10">
    <property type="entry name" value="Vanillyl-alcohol Oxidase, Chain A, domain 4"/>
    <property type="match status" value="1"/>
</dbReference>
<gene>
    <name evidence="11" type="ORF">ACFO3F_13300</name>
</gene>
<name>A0ABV9DEE0_9MICO</name>
<sequence length="1022" mass="107764">MSLTQPRRAEHTDAAELVAALRRAVDGEVSDDARRRGEYSTDASNYRVVPDVVVVPRDVDDARAALDVARSLGAPVTSRGGGTSVAGNSIGPGVVLDFSRHVNRILELDPESATARVEPGVIMSDLQRAAAPHGLRFGPDPSTQNRATFGGMIGNNACGPHAVAYGRTADNVLALDVVDGRGRSFTARAGEGALDVVPGLGDLVRSNLALIRTELGRFGRQVSGYSLEHLLPEHGADLAKALVGTEGTLTTTLGATVRLVPVPSAPVLVALGYPDMASAADAVPALLAHEPLAIEGIDARLVDVVRRHHGPASVPELPPGAGWLLVEVGGLDADDALARARALARDAGTDAARVVPAGAQASALWRIRADGAGLGGRTPSGAQAWPGWEDAAVPPERLGAYLRDFEALMASFGVDGLLYGHFGDGCIHVRLDLPLETPAGIGPSRQFLTESARLVASYGGSLSGEHGDGRARSELLGEMYPPQVLDLFGQVKALFDPDDLLNPGVLVRPRPLDADLRRPAARPLLAISSGFSFAEDGGDLTRAVHRCVGVGKCRADTSSSGGFMCPSYRATADEKDVTRGRARVLQELANGSLVHDFRSPEVHASLDLCLACKACSSDCPAGVDMARYKSEVLHRAYRHRVRPVTHYVLGWLPRWSGLVTSVPALARLVNAVLRVRPVAAVVLRAGGMDPRRQMVRFAEQRFSAWARTRPDDVVRSVPTAPASPPSSGDHAETPGTCACAPDTSTPSPSGHTEAPEGENPPRPAPLLEHRGDEQRDGAEGDGPRYVVLWADSFSETLDGDGARAMVGVLNEAGYTVVVPDEQACCGLTWITTGQLDGARRRLEKTMSVLAPYAANGIPVVGVEPSCTAVLRSDLPDLFPDDPRAAMLAAGTYTLAELLTAPEPVGPGERWQPPSLEGVEVVAQPHCHHRSVMGWEADAAILATAGARVRQLSDCCGLAGNFGMEKGHYDVSVQVAEQSLLPALREADPDTVYLADGFSCRTQAEQLAGRHGVHLAQLLAGDR</sequence>
<dbReference type="InterPro" id="IPR016164">
    <property type="entry name" value="FAD-linked_Oxase-like_C"/>
</dbReference>
<evidence type="ECO:0000256" key="3">
    <source>
        <dbReference type="ARBA" id="ARBA00022723"/>
    </source>
</evidence>
<dbReference type="Gene3D" id="3.30.465.10">
    <property type="match status" value="1"/>
</dbReference>
<feature type="compositionally biased region" description="Basic and acidic residues" evidence="8">
    <location>
        <begin position="767"/>
        <end position="782"/>
    </location>
</feature>
<feature type="region of interest" description="Disordered" evidence="8">
    <location>
        <begin position="713"/>
        <end position="782"/>
    </location>
</feature>
<keyword evidence="6" id="KW-0408">Iron</keyword>
<keyword evidence="4" id="KW-0274">FAD</keyword>
<dbReference type="InterPro" id="IPR016166">
    <property type="entry name" value="FAD-bd_PCMH"/>
</dbReference>
<evidence type="ECO:0000313" key="11">
    <source>
        <dbReference type="EMBL" id="MFC4556228.1"/>
    </source>
</evidence>
<dbReference type="PROSITE" id="PS51379">
    <property type="entry name" value="4FE4S_FER_2"/>
    <property type="match status" value="1"/>
</dbReference>
<evidence type="ECO:0000256" key="5">
    <source>
        <dbReference type="ARBA" id="ARBA00023002"/>
    </source>
</evidence>
<dbReference type="InterPro" id="IPR004113">
    <property type="entry name" value="FAD-bd_oxidored_4_C"/>
</dbReference>
<keyword evidence="12" id="KW-1185">Reference proteome</keyword>
<keyword evidence="3" id="KW-0479">Metal-binding</keyword>
<dbReference type="EMBL" id="JBHSGF010000010">
    <property type="protein sequence ID" value="MFC4556228.1"/>
    <property type="molecule type" value="Genomic_DNA"/>
</dbReference>
<evidence type="ECO:0000256" key="2">
    <source>
        <dbReference type="ARBA" id="ARBA00022630"/>
    </source>
</evidence>
<dbReference type="Pfam" id="PF02754">
    <property type="entry name" value="CCG"/>
    <property type="match status" value="1"/>
</dbReference>
<feature type="domain" description="FAD-binding PCMH-type" evidence="10">
    <location>
        <begin position="46"/>
        <end position="262"/>
    </location>
</feature>
<dbReference type="SUPFAM" id="SSF56176">
    <property type="entry name" value="FAD-binding/transporter-associated domain-like"/>
    <property type="match status" value="1"/>
</dbReference>
<evidence type="ECO:0000259" key="10">
    <source>
        <dbReference type="PROSITE" id="PS51387"/>
    </source>
</evidence>
<organism evidence="11 12">
    <name type="scientific">Georgenia faecalis</name>
    <dbReference type="NCBI Taxonomy" id="2483799"/>
    <lineage>
        <taxon>Bacteria</taxon>
        <taxon>Bacillati</taxon>
        <taxon>Actinomycetota</taxon>
        <taxon>Actinomycetes</taxon>
        <taxon>Micrococcales</taxon>
        <taxon>Bogoriellaceae</taxon>
        <taxon>Georgenia</taxon>
    </lineage>
</organism>
<comment type="cofactor">
    <cofactor evidence="1">
        <name>FAD</name>
        <dbReference type="ChEBI" id="CHEBI:57692"/>
    </cofactor>
</comment>
<protein>
    <submittedName>
        <fullName evidence="11">FAD-binding and (Fe-S)-binding domain-containing protein</fullName>
    </submittedName>
</protein>
<keyword evidence="5" id="KW-0560">Oxidoreductase</keyword>
<evidence type="ECO:0000313" key="12">
    <source>
        <dbReference type="Proteomes" id="UP001595955"/>
    </source>
</evidence>
<proteinExistence type="predicted"/>
<evidence type="ECO:0000256" key="7">
    <source>
        <dbReference type="ARBA" id="ARBA00023014"/>
    </source>
</evidence>
<dbReference type="SUPFAM" id="SSF46548">
    <property type="entry name" value="alpha-helical ferredoxin"/>
    <property type="match status" value="1"/>
</dbReference>
<accession>A0ABV9DEE0</accession>
<dbReference type="PANTHER" id="PTHR11748">
    <property type="entry name" value="D-LACTATE DEHYDROGENASE"/>
    <property type="match status" value="1"/>
</dbReference>
<dbReference type="PANTHER" id="PTHR11748:SF119">
    <property type="entry name" value="D-2-HYDROXYGLUTARATE DEHYDROGENASE"/>
    <property type="match status" value="1"/>
</dbReference>
<dbReference type="Pfam" id="PF02913">
    <property type="entry name" value="FAD-oxidase_C"/>
    <property type="match status" value="1"/>
</dbReference>
<dbReference type="SUPFAM" id="SSF55103">
    <property type="entry name" value="FAD-linked oxidases, C-terminal domain"/>
    <property type="match status" value="1"/>
</dbReference>
<dbReference type="PROSITE" id="PS00198">
    <property type="entry name" value="4FE4S_FER_1"/>
    <property type="match status" value="1"/>
</dbReference>
<dbReference type="Pfam" id="PF01565">
    <property type="entry name" value="FAD_binding_4"/>
    <property type="match status" value="1"/>
</dbReference>
<dbReference type="InterPro" id="IPR017896">
    <property type="entry name" value="4Fe4S_Fe-S-bd"/>
</dbReference>
<dbReference type="InterPro" id="IPR016171">
    <property type="entry name" value="Vanillyl_alc_oxidase_C-sub2"/>
</dbReference>
<comment type="caution">
    <text evidence="11">The sequence shown here is derived from an EMBL/GenBank/DDBJ whole genome shotgun (WGS) entry which is preliminary data.</text>
</comment>
<evidence type="ECO:0000259" key="9">
    <source>
        <dbReference type="PROSITE" id="PS51379"/>
    </source>
</evidence>
<dbReference type="RefSeq" id="WP_244925294.1">
    <property type="nucleotide sequence ID" value="NZ_CP033325.1"/>
</dbReference>
<evidence type="ECO:0000256" key="4">
    <source>
        <dbReference type="ARBA" id="ARBA00022827"/>
    </source>
</evidence>
<dbReference type="InterPro" id="IPR006094">
    <property type="entry name" value="Oxid_FAD_bind_N"/>
</dbReference>
<dbReference type="InterPro" id="IPR004017">
    <property type="entry name" value="Cys_rich_dom"/>
</dbReference>
<keyword evidence="2" id="KW-0285">Flavoprotein</keyword>
<dbReference type="Gene3D" id="3.30.70.2740">
    <property type="match status" value="1"/>
</dbReference>
<keyword evidence="7" id="KW-0411">Iron-sulfur</keyword>
<dbReference type="Pfam" id="PF13183">
    <property type="entry name" value="Fer4_8"/>
    <property type="match status" value="1"/>
</dbReference>
<reference evidence="12" key="1">
    <citation type="journal article" date="2019" name="Int. J. Syst. Evol. Microbiol.">
        <title>The Global Catalogue of Microorganisms (GCM) 10K type strain sequencing project: providing services to taxonomists for standard genome sequencing and annotation.</title>
        <authorList>
            <consortium name="The Broad Institute Genomics Platform"/>
            <consortium name="The Broad Institute Genome Sequencing Center for Infectious Disease"/>
            <person name="Wu L."/>
            <person name="Ma J."/>
        </authorList>
    </citation>
    <scope>NUCLEOTIDE SEQUENCE [LARGE SCALE GENOMIC DNA]</scope>
    <source>
        <strain evidence="12">JCM 3369</strain>
    </source>
</reference>
<evidence type="ECO:0000256" key="1">
    <source>
        <dbReference type="ARBA" id="ARBA00001974"/>
    </source>
</evidence>
<dbReference type="InterPro" id="IPR036318">
    <property type="entry name" value="FAD-bd_PCMH-like_sf"/>
</dbReference>